<evidence type="ECO:0000259" key="1">
    <source>
        <dbReference type="Pfam" id="PF23090"/>
    </source>
</evidence>
<keyword evidence="3" id="KW-1185">Reference proteome</keyword>
<organism evidence="4">
    <name type="scientific">Echinostoma caproni</name>
    <dbReference type="NCBI Taxonomy" id="27848"/>
    <lineage>
        <taxon>Eukaryota</taxon>
        <taxon>Metazoa</taxon>
        <taxon>Spiralia</taxon>
        <taxon>Lophotrochozoa</taxon>
        <taxon>Platyhelminthes</taxon>
        <taxon>Trematoda</taxon>
        <taxon>Digenea</taxon>
        <taxon>Plagiorchiida</taxon>
        <taxon>Echinostomata</taxon>
        <taxon>Echinostomatoidea</taxon>
        <taxon>Echinostomatidae</taxon>
        <taxon>Echinostoma</taxon>
    </lineage>
</organism>
<dbReference type="Proteomes" id="UP000272942">
    <property type="component" value="Unassembled WGS sequence"/>
</dbReference>
<feature type="domain" description="MBTPS1 fourth" evidence="1">
    <location>
        <begin position="91"/>
        <end position="128"/>
    </location>
</feature>
<dbReference type="Pfam" id="PF23090">
    <property type="entry name" value="MBTPS1_4th"/>
    <property type="match status" value="1"/>
</dbReference>
<sequence>MPIVVGSKLISNVSHIPGRGSVLRVPLVDLGSQVLARSLSSSGDPATGENLNNNVPPVDQSEGAWRLQAGTNDPTPAILGLWTPISVNPTLNSGRLVVYGDADCLMSTHVTSNCFWLLDAALQFANNHFGRIPSPLSDHVVLASGGQLDPLARQPTRPPGQCLETIFYSFVQPFRFFQ</sequence>
<reference evidence="4" key="1">
    <citation type="submission" date="2016-06" db="UniProtKB">
        <authorList>
            <consortium name="WormBaseParasite"/>
        </authorList>
    </citation>
    <scope>IDENTIFICATION</scope>
</reference>
<dbReference type="WBParaSite" id="ECPE_0001828701-mRNA-1">
    <property type="protein sequence ID" value="ECPE_0001828701-mRNA-1"/>
    <property type="gene ID" value="ECPE_0001828701"/>
</dbReference>
<dbReference type="OrthoDB" id="1740355at2759"/>
<gene>
    <name evidence="2" type="ORF">ECPE_LOCUS18237</name>
</gene>
<dbReference type="InterPro" id="IPR057032">
    <property type="entry name" value="MBTPS1_4th"/>
</dbReference>
<accession>A0A183BGA2</accession>
<evidence type="ECO:0000313" key="4">
    <source>
        <dbReference type="WBParaSite" id="ECPE_0001828701-mRNA-1"/>
    </source>
</evidence>
<evidence type="ECO:0000313" key="2">
    <source>
        <dbReference type="EMBL" id="VDP95909.1"/>
    </source>
</evidence>
<reference evidence="2 3" key="2">
    <citation type="submission" date="2018-11" db="EMBL/GenBank/DDBJ databases">
        <authorList>
            <consortium name="Pathogen Informatics"/>
        </authorList>
    </citation>
    <scope>NUCLEOTIDE SEQUENCE [LARGE SCALE GENOMIC DNA]</scope>
    <source>
        <strain evidence="2 3">Egypt</strain>
    </source>
</reference>
<proteinExistence type="predicted"/>
<protein>
    <recommendedName>
        <fullName evidence="1">MBTPS1 fourth domain-containing protein</fullName>
    </recommendedName>
</protein>
<evidence type="ECO:0000313" key="3">
    <source>
        <dbReference type="Proteomes" id="UP000272942"/>
    </source>
</evidence>
<name>A0A183BGA2_9TREM</name>
<dbReference type="EMBL" id="UZAN01076135">
    <property type="protein sequence ID" value="VDP95909.1"/>
    <property type="molecule type" value="Genomic_DNA"/>
</dbReference>
<dbReference type="AlphaFoldDB" id="A0A183BGA2"/>